<gene>
    <name evidence="3" type="ORF">Ahy_A07g034317</name>
</gene>
<dbReference type="InterPro" id="IPR014729">
    <property type="entry name" value="Rossmann-like_a/b/a_fold"/>
</dbReference>
<accession>A0A445CBI1</accession>
<dbReference type="STRING" id="3818.A0A445CBI1"/>
<dbReference type="PANTHER" id="PTHR10695">
    <property type="entry name" value="DEPHOSPHO-COA KINASE-RELATED"/>
    <property type="match status" value="1"/>
</dbReference>
<evidence type="ECO:0000256" key="1">
    <source>
        <dbReference type="ARBA" id="ARBA00004724"/>
    </source>
</evidence>
<dbReference type="Proteomes" id="UP000289738">
    <property type="component" value="Chromosome A07"/>
</dbReference>
<reference evidence="3 4" key="1">
    <citation type="submission" date="2019-01" db="EMBL/GenBank/DDBJ databases">
        <title>Sequencing of cultivated peanut Arachis hypogaea provides insights into genome evolution and oil improvement.</title>
        <authorList>
            <person name="Chen X."/>
        </authorList>
    </citation>
    <scope>NUCLEOTIDE SEQUENCE [LARGE SCALE GENOMIC DNA]</scope>
    <source>
        <strain evidence="4">cv. Fuhuasheng</strain>
        <tissue evidence="3">Leaves</tissue>
    </source>
</reference>
<dbReference type="GO" id="GO:0004140">
    <property type="term" value="F:dephospho-CoA kinase activity"/>
    <property type="evidence" value="ECO:0007669"/>
    <property type="project" value="TreeGrafter"/>
</dbReference>
<dbReference type="EMBL" id="SDMP01000007">
    <property type="protein sequence ID" value="RYR48305.1"/>
    <property type="molecule type" value="Genomic_DNA"/>
</dbReference>
<comment type="caution">
    <text evidence="3">The sequence shown here is derived from an EMBL/GenBank/DDBJ whole genome shotgun (WGS) entry which is preliminary data.</text>
</comment>
<protein>
    <submittedName>
        <fullName evidence="3">Uncharacterized protein</fullName>
    </submittedName>
</protein>
<dbReference type="Gene3D" id="3.40.50.620">
    <property type="entry name" value="HUPs"/>
    <property type="match status" value="1"/>
</dbReference>
<organism evidence="3 4">
    <name type="scientific">Arachis hypogaea</name>
    <name type="common">Peanut</name>
    <dbReference type="NCBI Taxonomy" id="3818"/>
    <lineage>
        <taxon>Eukaryota</taxon>
        <taxon>Viridiplantae</taxon>
        <taxon>Streptophyta</taxon>
        <taxon>Embryophyta</taxon>
        <taxon>Tracheophyta</taxon>
        <taxon>Spermatophyta</taxon>
        <taxon>Magnoliopsida</taxon>
        <taxon>eudicotyledons</taxon>
        <taxon>Gunneridae</taxon>
        <taxon>Pentapetalae</taxon>
        <taxon>rosids</taxon>
        <taxon>fabids</taxon>
        <taxon>Fabales</taxon>
        <taxon>Fabaceae</taxon>
        <taxon>Papilionoideae</taxon>
        <taxon>50 kb inversion clade</taxon>
        <taxon>dalbergioids sensu lato</taxon>
        <taxon>Dalbergieae</taxon>
        <taxon>Pterocarpus clade</taxon>
        <taxon>Arachis</taxon>
    </lineage>
</organism>
<feature type="region of interest" description="Disordered" evidence="2">
    <location>
        <begin position="1"/>
        <end position="21"/>
    </location>
</feature>
<sequence>MLNLQQKKSNGDVAYQDDPMLVPTLSPPNTYQAVSIKPELEVQAVPITDPYGPSIVDADLEAVVVSKETVLGGLAVNRKRAERGLSQFKIEVVDLVSGGSGEVNLSSSMLRMFEAENVNQQSTISQT</sequence>
<dbReference type="GO" id="GO:0004595">
    <property type="term" value="F:pantetheine-phosphate adenylyltransferase activity"/>
    <property type="evidence" value="ECO:0007669"/>
    <property type="project" value="TreeGrafter"/>
</dbReference>
<keyword evidence="4" id="KW-1185">Reference proteome</keyword>
<evidence type="ECO:0000256" key="2">
    <source>
        <dbReference type="SAM" id="MobiDB-lite"/>
    </source>
</evidence>
<proteinExistence type="predicted"/>
<dbReference type="PANTHER" id="PTHR10695:SF46">
    <property type="entry name" value="BIFUNCTIONAL COENZYME A SYNTHASE-RELATED"/>
    <property type="match status" value="1"/>
</dbReference>
<dbReference type="AlphaFoldDB" id="A0A445CBI1"/>
<evidence type="ECO:0000313" key="4">
    <source>
        <dbReference type="Proteomes" id="UP000289738"/>
    </source>
</evidence>
<name>A0A445CBI1_ARAHY</name>
<dbReference type="GO" id="GO:0015937">
    <property type="term" value="P:coenzyme A biosynthetic process"/>
    <property type="evidence" value="ECO:0007669"/>
    <property type="project" value="TreeGrafter"/>
</dbReference>
<comment type="pathway">
    <text evidence="1">Cofactor biosynthesis; coenzyme A biosynthesis.</text>
</comment>
<evidence type="ECO:0000313" key="3">
    <source>
        <dbReference type="EMBL" id="RYR48305.1"/>
    </source>
</evidence>